<proteinExistence type="predicted"/>
<evidence type="ECO:0000313" key="2">
    <source>
        <dbReference type="Proteomes" id="UP000255515"/>
    </source>
</evidence>
<dbReference type="PROSITE" id="PS51257">
    <property type="entry name" value="PROKAR_LIPOPROTEIN"/>
    <property type="match status" value="1"/>
</dbReference>
<organism evidence="1 2">
    <name type="scientific">Bergeyella zoohelcum</name>
    <dbReference type="NCBI Taxonomy" id="1015"/>
    <lineage>
        <taxon>Bacteria</taxon>
        <taxon>Pseudomonadati</taxon>
        <taxon>Bacteroidota</taxon>
        <taxon>Flavobacteriia</taxon>
        <taxon>Flavobacteriales</taxon>
        <taxon>Weeksellaceae</taxon>
        <taxon>Bergeyella</taxon>
    </lineage>
</organism>
<dbReference type="AlphaFoldDB" id="A0A380ZV78"/>
<protein>
    <recommendedName>
        <fullName evidence="3">Lipoprotein</fullName>
    </recommendedName>
</protein>
<dbReference type="RefSeq" id="WP_002665286.1">
    <property type="nucleotide sequence ID" value="NZ_UFTJ01000005.1"/>
</dbReference>
<reference evidence="1 2" key="1">
    <citation type="submission" date="2018-06" db="EMBL/GenBank/DDBJ databases">
        <authorList>
            <consortium name="Pathogen Informatics"/>
            <person name="Doyle S."/>
        </authorList>
    </citation>
    <scope>NUCLEOTIDE SEQUENCE [LARGE SCALE GENOMIC DNA]</scope>
    <source>
        <strain evidence="1 2">NCTC11661</strain>
    </source>
</reference>
<name>A0A380ZV78_9FLAO</name>
<evidence type="ECO:0008006" key="3">
    <source>
        <dbReference type="Google" id="ProtNLM"/>
    </source>
</evidence>
<sequence length="172" mass="20187">MKNIIVLILLLFFVVSCNKPTFNKEFIQKLSISINEKNDDSKLSFSLLYVKSSEGNVICTDVLGLYCAYNENFLNKGLTFDDFLYKLLNHNITIDENDFCNNDFIKFIPNVGLMNEDVNSILKKYFFKQGKKYFLYPIEDVNVKHGVLFKMYQSDYLIFFDDYSGVYSIEKR</sequence>
<dbReference type="EMBL" id="UFTJ01000005">
    <property type="protein sequence ID" value="SUV53203.1"/>
    <property type="molecule type" value="Genomic_DNA"/>
</dbReference>
<evidence type="ECO:0000313" key="1">
    <source>
        <dbReference type="EMBL" id="SUV53203.1"/>
    </source>
</evidence>
<gene>
    <name evidence="1" type="ORF">NCTC11661_02352</name>
</gene>
<accession>A0A380ZV78</accession>
<dbReference type="Proteomes" id="UP000255515">
    <property type="component" value="Unassembled WGS sequence"/>
</dbReference>